<evidence type="ECO:0000313" key="12">
    <source>
        <dbReference type="Ensembl" id="ENSGWIP00000017660.1"/>
    </source>
</evidence>
<evidence type="ECO:0000256" key="7">
    <source>
        <dbReference type="ARBA" id="ARBA00023203"/>
    </source>
</evidence>
<feature type="region of interest" description="Disordered" evidence="10">
    <location>
        <begin position="323"/>
        <end position="344"/>
    </location>
</feature>
<reference evidence="12" key="1">
    <citation type="submission" date="2020-06" db="EMBL/GenBank/DDBJ databases">
        <authorList>
            <consortium name="Wellcome Sanger Institute Data Sharing"/>
        </authorList>
    </citation>
    <scope>NUCLEOTIDE SEQUENCE [LARGE SCALE GENOMIC DNA]</scope>
</reference>
<evidence type="ECO:0000256" key="8">
    <source>
        <dbReference type="ARBA" id="ARBA00070333"/>
    </source>
</evidence>
<feature type="compositionally biased region" description="Polar residues" evidence="10">
    <location>
        <begin position="710"/>
        <end position="719"/>
    </location>
</feature>
<feature type="region of interest" description="Disordered" evidence="10">
    <location>
        <begin position="564"/>
        <end position="626"/>
    </location>
</feature>
<keyword evidence="5" id="KW-1133">Transmembrane helix</keyword>
<dbReference type="GO" id="GO:0051015">
    <property type="term" value="F:actin filament binding"/>
    <property type="evidence" value="ECO:0007669"/>
    <property type="project" value="TreeGrafter"/>
</dbReference>
<evidence type="ECO:0000256" key="3">
    <source>
        <dbReference type="ARBA" id="ARBA00022692"/>
    </source>
</evidence>
<feature type="compositionally biased region" description="Basic and acidic residues" evidence="10">
    <location>
        <begin position="677"/>
        <end position="709"/>
    </location>
</feature>
<evidence type="ECO:0000313" key="13">
    <source>
        <dbReference type="Proteomes" id="UP000694680"/>
    </source>
</evidence>
<protein>
    <recommendedName>
        <fullName evidence="8">Calmin</fullName>
    </recommendedName>
    <alternativeName>
        <fullName evidence="9">Calponin-like transmembrane domain protein</fullName>
    </alternativeName>
</protein>
<dbReference type="FunFam" id="1.10.418.10:FF:000063">
    <property type="entry name" value="Calmin"/>
    <property type="match status" value="1"/>
</dbReference>
<feature type="compositionally biased region" description="Basic and acidic residues" evidence="10">
    <location>
        <begin position="804"/>
        <end position="815"/>
    </location>
</feature>
<dbReference type="PROSITE" id="PS50021">
    <property type="entry name" value="CH"/>
    <property type="match status" value="2"/>
</dbReference>
<dbReference type="PROSITE" id="PS00020">
    <property type="entry name" value="ACTININ_2"/>
    <property type="match status" value="1"/>
</dbReference>
<feature type="compositionally biased region" description="Polar residues" evidence="10">
    <location>
        <begin position="573"/>
        <end position="605"/>
    </location>
</feature>
<dbReference type="PROSITE" id="PS00019">
    <property type="entry name" value="ACTININ_1"/>
    <property type="match status" value="1"/>
</dbReference>
<feature type="compositionally biased region" description="Basic and acidic residues" evidence="10">
    <location>
        <begin position="879"/>
        <end position="891"/>
    </location>
</feature>
<dbReference type="GO" id="GO:0007097">
    <property type="term" value="P:nuclear migration"/>
    <property type="evidence" value="ECO:0007669"/>
    <property type="project" value="TreeGrafter"/>
</dbReference>
<accession>A0A8C5G6G1</accession>
<feature type="compositionally biased region" description="Basic and acidic residues" evidence="10">
    <location>
        <begin position="380"/>
        <end position="389"/>
    </location>
</feature>
<gene>
    <name evidence="12" type="primary">clmna</name>
</gene>
<reference evidence="12" key="3">
    <citation type="submission" date="2025-09" db="UniProtKB">
        <authorList>
            <consortium name="Ensembl"/>
        </authorList>
    </citation>
    <scope>IDENTIFICATION</scope>
</reference>
<keyword evidence="3" id="KW-0812">Transmembrane</keyword>
<name>A0A8C5G6G1_GOUWI</name>
<feature type="compositionally biased region" description="Acidic residues" evidence="10">
    <location>
        <begin position="517"/>
        <end position="527"/>
    </location>
</feature>
<evidence type="ECO:0000256" key="10">
    <source>
        <dbReference type="SAM" id="MobiDB-lite"/>
    </source>
</evidence>
<dbReference type="Gene3D" id="1.10.418.10">
    <property type="entry name" value="Calponin-like domain"/>
    <property type="match status" value="2"/>
</dbReference>
<evidence type="ECO:0000259" key="11">
    <source>
        <dbReference type="PROSITE" id="PS50021"/>
    </source>
</evidence>
<reference evidence="12" key="2">
    <citation type="submission" date="2025-08" db="UniProtKB">
        <authorList>
            <consortium name="Ensembl"/>
        </authorList>
    </citation>
    <scope>IDENTIFICATION</scope>
</reference>
<evidence type="ECO:0000256" key="1">
    <source>
        <dbReference type="ARBA" id="ARBA00004211"/>
    </source>
</evidence>
<comment type="subcellular location">
    <subcellularLocation>
        <location evidence="1">Membrane</location>
        <topology evidence="1">Single-pass type IV membrane protein</topology>
    </subcellularLocation>
</comment>
<evidence type="ECO:0000256" key="9">
    <source>
        <dbReference type="ARBA" id="ARBA00082870"/>
    </source>
</evidence>
<dbReference type="GO" id="GO:0034993">
    <property type="term" value="C:meiotic nuclear membrane microtubule tethering complex"/>
    <property type="evidence" value="ECO:0007669"/>
    <property type="project" value="TreeGrafter"/>
</dbReference>
<keyword evidence="13" id="KW-1185">Reference proteome</keyword>
<feature type="domain" description="Calponin-homology (CH)" evidence="11">
    <location>
        <begin position="33"/>
        <end position="140"/>
    </location>
</feature>
<feature type="compositionally biased region" description="Basic and acidic residues" evidence="10">
    <location>
        <begin position="485"/>
        <end position="512"/>
    </location>
</feature>
<dbReference type="InterPro" id="IPR036872">
    <property type="entry name" value="CH_dom_sf"/>
</dbReference>
<feature type="region of interest" description="Disordered" evidence="10">
    <location>
        <begin position="485"/>
        <end position="528"/>
    </location>
</feature>
<dbReference type="FunFam" id="1.10.418.10:FF:000057">
    <property type="entry name" value="Calmin"/>
    <property type="match status" value="1"/>
</dbReference>
<feature type="compositionally biased region" description="Polar residues" evidence="10">
    <location>
        <begin position="727"/>
        <end position="745"/>
    </location>
</feature>
<feature type="region of interest" description="Disordered" evidence="10">
    <location>
        <begin position="379"/>
        <end position="419"/>
    </location>
</feature>
<evidence type="ECO:0000256" key="4">
    <source>
        <dbReference type="ARBA" id="ARBA00022737"/>
    </source>
</evidence>
<feature type="compositionally biased region" description="Basic and acidic residues" evidence="10">
    <location>
        <begin position="323"/>
        <end position="336"/>
    </location>
</feature>
<dbReference type="Proteomes" id="UP000694680">
    <property type="component" value="Chromosome 22"/>
</dbReference>
<proteinExistence type="predicted"/>
<dbReference type="AlphaFoldDB" id="A0A8C5G6G1"/>
<sequence>MAGPPWGDWFEREELIGQISDIRVQNLQVERELVQKRTFTRWMNLHLEKREPAIVVHDLFQDIQDGRILMALLEELSGCRLLHGFKKSSHRIFRLNNIAKVLSFLEERNVKLVSIDAANVADGNSSIILGLIWNIILFFQIKEVTGNIRSQFPSCSSLSSIPTSSDSDASMCSTPSDERQSTATIMREHSKAIKKLLQWVQKRTRRYGVTVHDFGRSWKSGLAFLAVIKSIDPTLVDMGRALLRSARENLEDAFHIAHYSLGIPRLLEPEDVTISAPDEQSIITYMSLFLEHFPGIDETEDKHQPIERSVSIGRLNFCDVHDSHGSTERSYKLQKDRRTKGPPKILISSLSEDKSSVSSPNFRVAPSRTWSSENISSRYSVHELPKKPESFSSHSRSSIGLSDKDSWELGDSRATPHSCDSGTGWDVYRAIPVDVTNVDEGFISPLDDRPPDEFSITESITDGGIFSLESSQEGIHSDKNQVEELSDRLHHPSDQNETESTKPCHGDKKEESFFEPWQEEEQPETDAENLALSSKEFAVNCIDSSLLAERCEEADGEVSVCVNEHRSPDPGSEWNTSNPPLDTDQPNKNQLYQEFSESPHISQQKRFSEACRVGESTDTSDQVGGAKTCLDVNIPLISISQPSQELDEGMRDEEHPCSNTTPGAEKDGEDLSLSSEENSRRSVDVTSEHVEQTQEKRNESAGDADEKCNRSTTQTSVVSHSPAEPSDSITHSASAQIQDSATDLSPISDIEQHVSDPFSLNTHSDITPSCEETSYPELEQGSPHEELDQGSPPEELLEQGSPPKELEQCSPHEDLEQGSPPKELEQGSPHEDLEQGSLPEELLEQGSPPKELEQDSPPEDLEQGSPPEEMLEQGSPPKELLKPGYPHEELLKPGSPPEELKSSPMEPMDLFYPDKEELLFVEHRDTEMLSWPSVLSVSALLPAPASHTSPQDQQLILPEEIFEEDLMQDDYDEVNVVFLLPQWTRLHKSFNSPSILNNNEILFNT</sequence>
<keyword evidence="6" id="KW-0472">Membrane</keyword>
<feature type="compositionally biased region" description="Basic and acidic residues" evidence="10">
    <location>
        <begin position="402"/>
        <end position="411"/>
    </location>
</feature>
<keyword evidence="2" id="KW-0597">Phosphoprotein</keyword>
<evidence type="ECO:0000256" key="6">
    <source>
        <dbReference type="ARBA" id="ARBA00023136"/>
    </source>
</evidence>
<dbReference type="Pfam" id="PF00307">
    <property type="entry name" value="CH"/>
    <property type="match status" value="2"/>
</dbReference>
<feature type="compositionally biased region" description="Polar residues" evidence="10">
    <location>
        <begin position="390"/>
        <end position="400"/>
    </location>
</feature>
<feature type="domain" description="Calponin-homology (CH)" evidence="11">
    <location>
        <begin position="190"/>
        <end position="294"/>
    </location>
</feature>
<dbReference type="SMART" id="SM00033">
    <property type="entry name" value="CH"/>
    <property type="match status" value="2"/>
</dbReference>
<dbReference type="InterPro" id="IPR001589">
    <property type="entry name" value="Actinin_actin-bd_CS"/>
</dbReference>
<organism evidence="12 13">
    <name type="scientific">Gouania willdenowi</name>
    <name type="common">Blunt-snouted clingfish</name>
    <name type="synonym">Lepadogaster willdenowi</name>
    <dbReference type="NCBI Taxonomy" id="441366"/>
    <lineage>
        <taxon>Eukaryota</taxon>
        <taxon>Metazoa</taxon>
        <taxon>Chordata</taxon>
        <taxon>Craniata</taxon>
        <taxon>Vertebrata</taxon>
        <taxon>Euteleostomi</taxon>
        <taxon>Actinopterygii</taxon>
        <taxon>Neopterygii</taxon>
        <taxon>Teleostei</taxon>
        <taxon>Neoteleostei</taxon>
        <taxon>Acanthomorphata</taxon>
        <taxon>Ovalentaria</taxon>
        <taxon>Blenniimorphae</taxon>
        <taxon>Blenniiformes</taxon>
        <taxon>Gobiesocoidei</taxon>
        <taxon>Gobiesocidae</taxon>
        <taxon>Gobiesocinae</taxon>
        <taxon>Gouania</taxon>
    </lineage>
</organism>
<keyword evidence="4" id="KW-0677">Repeat</keyword>
<dbReference type="SUPFAM" id="SSF47576">
    <property type="entry name" value="Calponin-homology domain, CH-domain"/>
    <property type="match status" value="1"/>
</dbReference>
<feature type="region of interest" description="Disordered" evidence="10">
    <location>
        <begin position="640"/>
        <end position="905"/>
    </location>
</feature>
<feature type="compositionally biased region" description="Polar residues" evidence="10">
    <location>
        <begin position="758"/>
        <end position="772"/>
    </location>
</feature>
<dbReference type="Ensembl" id="ENSGWIT00000019490.1">
    <property type="protein sequence ID" value="ENSGWIP00000017660.1"/>
    <property type="gene ID" value="ENSGWIG00000009828.1"/>
</dbReference>
<evidence type="ECO:0000256" key="2">
    <source>
        <dbReference type="ARBA" id="ARBA00022553"/>
    </source>
</evidence>
<dbReference type="GO" id="GO:0005640">
    <property type="term" value="C:nuclear outer membrane"/>
    <property type="evidence" value="ECO:0007669"/>
    <property type="project" value="TreeGrafter"/>
</dbReference>
<dbReference type="GO" id="GO:0005737">
    <property type="term" value="C:cytoplasm"/>
    <property type="evidence" value="ECO:0007669"/>
    <property type="project" value="TreeGrafter"/>
</dbReference>
<keyword evidence="7" id="KW-0009">Actin-binding</keyword>
<dbReference type="PANTHER" id="PTHR47535">
    <property type="entry name" value="MUSCLE-SPECIFIC PROTEIN 300 KDA, ISOFORM G"/>
    <property type="match status" value="1"/>
</dbReference>
<evidence type="ECO:0000256" key="5">
    <source>
        <dbReference type="ARBA" id="ARBA00022989"/>
    </source>
</evidence>
<feature type="compositionally biased region" description="Basic and acidic residues" evidence="10">
    <location>
        <begin position="822"/>
        <end position="833"/>
    </location>
</feature>
<dbReference type="PANTHER" id="PTHR47535:SF9">
    <property type="entry name" value="CALPONIN-HOMOLOGY (CH) DOMAIN-CONTAINING PROTEIN"/>
    <property type="match status" value="1"/>
</dbReference>
<dbReference type="InterPro" id="IPR052403">
    <property type="entry name" value="LINC-complex_assoc"/>
</dbReference>
<dbReference type="InterPro" id="IPR001715">
    <property type="entry name" value="CH_dom"/>
</dbReference>